<feature type="region of interest" description="Disordered" evidence="1">
    <location>
        <begin position="106"/>
        <end position="138"/>
    </location>
</feature>
<evidence type="ECO:0000256" key="1">
    <source>
        <dbReference type="SAM" id="MobiDB-lite"/>
    </source>
</evidence>
<reference evidence="4" key="1">
    <citation type="submission" date="2013-06" db="EMBL/GenBank/DDBJ databases">
        <authorList>
            <person name="Zhao Q."/>
        </authorList>
    </citation>
    <scope>NUCLEOTIDE SEQUENCE</scope>
    <source>
        <strain evidence="4">cv. W1943</strain>
    </source>
</reference>
<evidence type="ECO:0000313" key="3">
    <source>
        <dbReference type="EnsemblPlants" id="ORUFI03G12650.1"/>
    </source>
</evidence>
<keyword evidence="2" id="KW-0472">Membrane</keyword>
<dbReference type="HOGENOM" id="CLU_726440_0_0_1"/>
<protein>
    <submittedName>
        <fullName evidence="3">Uncharacterized protein</fullName>
    </submittedName>
</protein>
<organism evidence="3 4">
    <name type="scientific">Oryza rufipogon</name>
    <name type="common">Brownbeard rice</name>
    <name type="synonym">Asian wild rice</name>
    <dbReference type="NCBI Taxonomy" id="4529"/>
    <lineage>
        <taxon>Eukaryota</taxon>
        <taxon>Viridiplantae</taxon>
        <taxon>Streptophyta</taxon>
        <taxon>Embryophyta</taxon>
        <taxon>Tracheophyta</taxon>
        <taxon>Spermatophyta</taxon>
        <taxon>Magnoliopsida</taxon>
        <taxon>Liliopsida</taxon>
        <taxon>Poales</taxon>
        <taxon>Poaceae</taxon>
        <taxon>BOP clade</taxon>
        <taxon>Oryzoideae</taxon>
        <taxon>Oryzeae</taxon>
        <taxon>Oryzinae</taxon>
        <taxon>Oryza</taxon>
    </lineage>
</organism>
<accession>A0A0E0NT55</accession>
<name>A0A0E0NT55_ORYRU</name>
<feature type="transmembrane region" description="Helical" evidence="2">
    <location>
        <begin position="337"/>
        <end position="356"/>
    </location>
</feature>
<keyword evidence="2" id="KW-0812">Transmembrane</keyword>
<dbReference type="Proteomes" id="UP000008022">
    <property type="component" value="Unassembled WGS sequence"/>
</dbReference>
<evidence type="ECO:0000313" key="4">
    <source>
        <dbReference type="Proteomes" id="UP000008022"/>
    </source>
</evidence>
<feature type="compositionally biased region" description="Basic and acidic residues" evidence="1">
    <location>
        <begin position="106"/>
        <end position="120"/>
    </location>
</feature>
<dbReference type="AlphaFoldDB" id="A0A0E0NT55"/>
<reference evidence="3" key="2">
    <citation type="submission" date="2015-06" db="UniProtKB">
        <authorList>
            <consortium name="EnsemblPlants"/>
        </authorList>
    </citation>
    <scope>IDENTIFICATION</scope>
</reference>
<sequence>MGMRRKEMSWANYFIDILRRLAQIEEDGALSCPVGDQRGLWETGAAAAVAALPPLNFSLYEQTEIKGLHRVATEYLIGSTGASAKKITISRHEFGKQVRRTLKTKEIKEGGRQAAKRDRGSGNWSGDEGRGELMKKKKPPTLAIGRASAARGAQKRGADMKQVLVTTGTTASVLITIYFHPCCRHGGSRSAEKDLVVLVALIAICVFCHWGLGSGKKDLVRVSTYQDIETGVADAGNAKPWMLVSYVDESRSQSKRLIPHARNPNPNPNPKGQGEEGKKEWGIERRAWYLDGAEVGEAEVKALADAVRRAVAVQLEHRVSAARRGEARWGTVVRRDWGLLVAAAAAASAAAEAVWYKKKKSLRLRNKRWRWVVGGGLGESS</sequence>
<feature type="region of interest" description="Disordered" evidence="1">
    <location>
        <begin position="255"/>
        <end position="278"/>
    </location>
</feature>
<keyword evidence="2" id="KW-1133">Transmembrane helix</keyword>
<dbReference type="Gramene" id="ORUFI03G12650.1">
    <property type="protein sequence ID" value="ORUFI03G12650.1"/>
    <property type="gene ID" value="ORUFI03G12650"/>
</dbReference>
<keyword evidence="4" id="KW-1185">Reference proteome</keyword>
<proteinExistence type="predicted"/>
<evidence type="ECO:0000256" key="2">
    <source>
        <dbReference type="SAM" id="Phobius"/>
    </source>
</evidence>
<feature type="transmembrane region" description="Helical" evidence="2">
    <location>
        <begin position="195"/>
        <end position="212"/>
    </location>
</feature>
<dbReference type="EnsemblPlants" id="ORUFI03G12650.1">
    <property type="protein sequence ID" value="ORUFI03G12650.1"/>
    <property type="gene ID" value="ORUFI03G12650"/>
</dbReference>